<feature type="binding site" evidence="8">
    <location>
        <begin position="354"/>
        <end position="357"/>
    </location>
    <ligand>
        <name>ATP</name>
        <dbReference type="ChEBI" id="CHEBI:30616"/>
    </ligand>
</feature>
<dbReference type="EMBL" id="AQPN01000027">
    <property type="protein sequence ID" value="EOR96032.1"/>
    <property type="molecule type" value="Genomic_DNA"/>
</dbReference>
<dbReference type="Gene3D" id="3.40.50.800">
    <property type="entry name" value="Anticodon-binding domain"/>
    <property type="match status" value="1"/>
</dbReference>
<dbReference type="InterPro" id="IPR033731">
    <property type="entry name" value="GlyRS-like_core"/>
</dbReference>
<dbReference type="CDD" id="cd00774">
    <property type="entry name" value="GlyRS-like_core"/>
    <property type="match status" value="1"/>
</dbReference>
<evidence type="ECO:0000256" key="1">
    <source>
        <dbReference type="ARBA" id="ARBA00008226"/>
    </source>
</evidence>
<dbReference type="InterPro" id="IPR002314">
    <property type="entry name" value="aa-tRNA-synt_IIb"/>
</dbReference>
<dbReference type="PATRIC" id="fig|1150600.3.peg.765"/>
<proteinExistence type="inferred from homology"/>
<dbReference type="Proteomes" id="UP000014174">
    <property type="component" value="Unassembled WGS sequence"/>
</dbReference>
<dbReference type="InterPro" id="IPR004154">
    <property type="entry name" value="Anticodon-bd"/>
</dbReference>
<comment type="catalytic activity">
    <reaction evidence="8">
        <text>tRNA(Gly) + glycine + ATP = glycyl-tRNA(Gly) + AMP + diphosphate</text>
        <dbReference type="Rhea" id="RHEA:16013"/>
        <dbReference type="Rhea" id="RHEA-COMP:9664"/>
        <dbReference type="Rhea" id="RHEA-COMP:9683"/>
        <dbReference type="ChEBI" id="CHEBI:30616"/>
        <dbReference type="ChEBI" id="CHEBI:33019"/>
        <dbReference type="ChEBI" id="CHEBI:57305"/>
        <dbReference type="ChEBI" id="CHEBI:78442"/>
        <dbReference type="ChEBI" id="CHEBI:78522"/>
        <dbReference type="ChEBI" id="CHEBI:456215"/>
        <dbReference type="EC" id="6.1.1.14"/>
    </reaction>
</comment>
<feature type="binding site" evidence="8">
    <location>
        <begin position="304"/>
        <end position="305"/>
    </location>
    <ligand>
        <name>ATP</name>
        <dbReference type="ChEBI" id="CHEBI:30616"/>
    </ligand>
</feature>
<accession>R9GW26</accession>
<dbReference type="GO" id="GO:0015966">
    <property type="term" value="P:diadenosine tetraphosphate biosynthetic process"/>
    <property type="evidence" value="ECO:0007669"/>
    <property type="project" value="UniProtKB-ARBA"/>
</dbReference>
<dbReference type="GO" id="GO:0005737">
    <property type="term" value="C:cytoplasm"/>
    <property type="evidence" value="ECO:0007669"/>
    <property type="project" value="UniProtKB-SubCell"/>
</dbReference>
<keyword evidence="4 8" id="KW-0547">Nucleotide-binding</keyword>
<feature type="domain" description="Aminoacyl-transfer RNA synthetases class-II family profile" evidence="9">
    <location>
        <begin position="150"/>
        <end position="388"/>
    </location>
</feature>
<comment type="function">
    <text evidence="8">Catalyzes the attachment of glycine to tRNA(Gly).</text>
</comment>
<feature type="binding site" evidence="8">
    <location>
        <begin position="350"/>
        <end position="354"/>
    </location>
    <ligand>
        <name>substrate</name>
    </ligand>
</feature>
<keyword evidence="5 8" id="KW-0067">ATP-binding</keyword>
<evidence type="ECO:0000256" key="2">
    <source>
        <dbReference type="ARBA" id="ARBA00022490"/>
    </source>
</evidence>
<keyword evidence="11" id="KW-1185">Reference proteome</keyword>
<comment type="similarity">
    <text evidence="1 8">Belongs to the class-II aminoacyl-tRNA synthetase family.</text>
</comment>
<dbReference type="GO" id="GO:0005524">
    <property type="term" value="F:ATP binding"/>
    <property type="evidence" value="ECO:0007669"/>
    <property type="project" value="UniProtKB-UniRule"/>
</dbReference>
<reference evidence="10 11" key="1">
    <citation type="journal article" date="2013" name="Genome Announc.">
        <title>Draft Genome Sequence of Arcticibacter svalbardensis Strain MN12-7T, a Member of the Family Sphingobacteriaceae Isolated from an Arctic Soil Sample.</title>
        <authorList>
            <person name="Shivaji S."/>
            <person name="Ara S."/>
            <person name="Prasad S."/>
            <person name="Manasa B.P."/>
            <person name="Begum Z."/>
            <person name="Singh A."/>
            <person name="Kumar Pinnaka A."/>
        </authorList>
    </citation>
    <scope>NUCLEOTIDE SEQUENCE [LARGE SCALE GENOMIC DNA]</scope>
    <source>
        <strain evidence="10 11">MN12-7</strain>
    </source>
</reference>
<dbReference type="GO" id="GO:0004081">
    <property type="term" value="F:bis(5'-nucleosyl)-tetraphosphatase (asymmetrical) activity"/>
    <property type="evidence" value="ECO:0007669"/>
    <property type="project" value="UniProtKB-ARBA"/>
</dbReference>
<dbReference type="InterPro" id="IPR036621">
    <property type="entry name" value="Anticodon-bd_dom_sf"/>
</dbReference>
<feature type="binding site" evidence="8">
    <location>
        <position position="102"/>
    </location>
    <ligand>
        <name>substrate</name>
    </ligand>
</feature>
<feature type="binding site" evidence="8">
    <location>
        <begin position="222"/>
        <end position="224"/>
    </location>
    <ligand>
        <name>ATP</name>
        <dbReference type="ChEBI" id="CHEBI:30616"/>
    </ligand>
</feature>
<dbReference type="STRING" id="1150600.ADIARSV_0778"/>
<keyword evidence="3 8" id="KW-0436">Ligase</keyword>
<dbReference type="CDD" id="cd00858">
    <property type="entry name" value="GlyRS_anticodon"/>
    <property type="match status" value="1"/>
</dbReference>
<keyword evidence="6 8" id="KW-0648">Protein biosynthesis</keyword>
<comment type="caution">
    <text evidence="10">The sequence shown here is derived from an EMBL/GenBank/DDBJ whole genome shotgun (WGS) entry which is preliminary data.</text>
</comment>
<evidence type="ECO:0000256" key="6">
    <source>
        <dbReference type="ARBA" id="ARBA00022917"/>
    </source>
</evidence>
<evidence type="ECO:0000256" key="3">
    <source>
        <dbReference type="ARBA" id="ARBA00022598"/>
    </source>
</evidence>
<evidence type="ECO:0000256" key="8">
    <source>
        <dbReference type="HAMAP-Rule" id="MF_00253"/>
    </source>
</evidence>
<dbReference type="NCBIfam" id="TIGR00389">
    <property type="entry name" value="glyS_dimeric"/>
    <property type="match status" value="1"/>
</dbReference>
<dbReference type="InterPro" id="IPR027031">
    <property type="entry name" value="Gly-tRNA_synthase/POLG2"/>
</dbReference>
<dbReference type="Pfam" id="PF00587">
    <property type="entry name" value="tRNA-synt_2b"/>
    <property type="match status" value="1"/>
</dbReference>
<dbReference type="EC" id="6.1.1.14" evidence="8"/>
<dbReference type="PANTHER" id="PTHR10745:SF8">
    <property type="entry name" value="DNA POLYMERASE SUBUNIT GAMMA-2, MITOCHONDRIAL"/>
    <property type="match status" value="1"/>
</dbReference>
<dbReference type="eggNOG" id="COG0423">
    <property type="taxonomic scope" value="Bacteria"/>
</dbReference>
<dbReference type="SUPFAM" id="SSF52954">
    <property type="entry name" value="Class II aaRS ABD-related"/>
    <property type="match status" value="1"/>
</dbReference>
<evidence type="ECO:0000313" key="10">
    <source>
        <dbReference type="EMBL" id="EOR96032.1"/>
    </source>
</evidence>
<evidence type="ECO:0000256" key="4">
    <source>
        <dbReference type="ARBA" id="ARBA00022741"/>
    </source>
</evidence>
<comment type="subunit">
    <text evidence="8">Homodimer.</text>
</comment>
<dbReference type="GO" id="GO:0070062">
    <property type="term" value="C:extracellular exosome"/>
    <property type="evidence" value="ECO:0007669"/>
    <property type="project" value="UniProtKB-ARBA"/>
</dbReference>
<dbReference type="Pfam" id="PF03129">
    <property type="entry name" value="HGTP_anticodon"/>
    <property type="match status" value="1"/>
</dbReference>
<dbReference type="GO" id="GO:0006426">
    <property type="term" value="P:glycyl-tRNA aminoacylation"/>
    <property type="evidence" value="ECO:0007669"/>
    <property type="project" value="UniProtKB-UniRule"/>
</dbReference>
<feature type="binding site" evidence="8">
    <location>
        <begin position="237"/>
        <end position="241"/>
    </location>
    <ligand>
        <name>substrate</name>
    </ligand>
</feature>
<protein>
    <recommendedName>
        <fullName evidence="8">Glycine--tRNA ligase</fullName>
        <ecNumber evidence="8">6.1.1.14</ecNumber>
    </recommendedName>
    <alternativeName>
        <fullName evidence="8">Glycyl-tRNA synthetase</fullName>
        <shortName evidence="8">GlyRS</shortName>
    </alternativeName>
</protein>
<dbReference type="Gene3D" id="3.30.40.230">
    <property type="match status" value="1"/>
</dbReference>
<dbReference type="RefSeq" id="WP_016194023.1">
    <property type="nucleotide sequence ID" value="NZ_AQPN01000027.1"/>
</dbReference>
<dbReference type="InterPro" id="IPR045864">
    <property type="entry name" value="aa-tRNA-synth_II/BPL/LPL"/>
</dbReference>
<dbReference type="FunFam" id="3.40.50.800:FF:000002">
    <property type="entry name" value="Glycine--tRNA ligase"/>
    <property type="match status" value="1"/>
</dbReference>
<dbReference type="InterPro" id="IPR022961">
    <property type="entry name" value="Gly_tRNA_ligase_bac"/>
</dbReference>
<dbReference type="PROSITE" id="PS50862">
    <property type="entry name" value="AA_TRNA_LIGASE_II"/>
    <property type="match status" value="1"/>
</dbReference>
<dbReference type="AlphaFoldDB" id="R9GW26"/>
<sequence length="492" mass="57166">MSKNNDEIFKNVISHAKEYGFVFQSSEIYDGLSAVYDYGQLGAELKNNIKAYWWKSMVQMHENIVGIDSAIFMHPKVWKASGHVDGFNDPMIDNKDSKKRYRADQLLEDKITRYEKDGKTDKANQLQEAMDNALKAEDMTALRDLIVEHEIACPVSGTRNWTDVRQFNLMFSTQFGAMAEGSEEIYLRPETAQGIFVNFLNVQKSGRMKIPFGIAQIGKAFRNEVIARQFIMRMREFEQMEMQFFVRPGEDKKWFDYWKIARLKWHTALGTSSEKYRFHDHVKLAHYANAATDIEFDFPFGFKEVEGIHSRTDFDLTQHQEFSGKKLQYFDSELNEEGKPYGNYVPYVIETSIGLDRMFLLTMINAFEEQDLSTAEKKDSRTLLRLHPCLAPIKVAIFPLTKKDGLPEKAREIMNSLKIDFNCVYEEKDAIGKRYRRQDAIGTPFCVTVDHQSLEDDTVTIRHRDSMEQERVAIADLEQMIGKRVSWRNLLA</sequence>
<dbReference type="InterPro" id="IPR006195">
    <property type="entry name" value="aa-tRNA-synth_II"/>
</dbReference>
<dbReference type="InterPro" id="IPR002315">
    <property type="entry name" value="tRNA-synt_gly"/>
</dbReference>
<feature type="binding site" evidence="8">
    <location>
        <position position="190"/>
    </location>
    <ligand>
        <name>substrate</name>
    </ligand>
</feature>
<comment type="caution">
    <text evidence="8">Lacks conserved residue(s) required for the propagation of feature annotation.</text>
</comment>
<dbReference type="SUPFAM" id="SSF55681">
    <property type="entry name" value="Class II aaRS and biotin synthetases"/>
    <property type="match status" value="1"/>
</dbReference>
<dbReference type="OrthoDB" id="9760853at2"/>
<evidence type="ECO:0000256" key="7">
    <source>
        <dbReference type="ARBA" id="ARBA00023146"/>
    </source>
</evidence>
<dbReference type="HAMAP" id="MF_00253_B">
    <property type="entry name" value="Gly_tRNA_synth_B"/>
    <property type="match status" value="1"/>
</dbReference>
<dbReference type="PANTHER" id="PTHR10745">
    <property type="entry name" value="GLYCYL-TRNA SYNTHETASE/DNA POLYMERASE SUBUNIT GAMMA-2"/>
    <property type="match status" value="1"/>
</dbReference>
<name>R9GW26_9SPHI</name>
<keyword evidence="7 8" id="KW-0030">Aminoacyl-tRNA synthetase</keyword>
<keyword evidence="2 8" id="KW-0963">Cytoplasm</keyword>
<evidence type="ECO:0000313" key="11">
    <source>
        <dbReference type="Proteomes" id="UP000014174"/>
    </source>
</evidence>
<comment type="subcellular location">
    <subcellularLocation>
        <location evidence="8">Cytoplasm</location>
    </subcellularLocation>
</comment>
<evidence type="ECO:0000259" key="9">
    <source>
        <dbReference type="PROSITE" id="PS50862"/>
    </source>
</evidence>
<organism evidence="10 11">
    <name type="scientific">Arcticibacter svalbardensis MN12-7</name>
    <dbReference type="NCBI Taxonomy" id="1150600"/>
    <lineage>
        <taxon>Bacteria</taxon>
        <taxon>Pseudomonadati</taxon>
        <taxon>Bacteroidota</taxon>
        <taxon>Sphingobacteriia</taxon>
        <taxon>Sphingobacteriales</taxon>
        <taxon>Sphingobacteriaceae</taxon>
        <taxon>Arcticibacter</taxon>
    </lineage>
</organism>
<dbReference type="GO" id="GO:0004820">
    <property type="term" value="F:glycine-tRNA ligase activity"/>
    <property type="evidence" value="ECO:0007669"/>
    <property type="project" value="UniProtKB-UniRule"/>
</dbReference>
<dbReference type="PRINTS" id="PR01043">
    <property type="entry name" value="TRNASYNTHGLY"/>
</dbReference>
<evidence type="ECO:0000256" key="5">
    <source>
        <dbReference type="ARBA" id="ARBA00022840"/>
    </source>
</evidence>
<gene>
    <name evidence="8" type="primary">glyQS</name>
    <name evidence="10" type="ORF">ADIARSV_0778</name>
</gene>
<dbReference type="GO" id="GO:1990742">
    <property type="term" value="C:microvesicle"/>
    <property type="evidence" value="ECO:0007669"/>
    <property type="project" value="UniProtKB-ARBA"/>
</dbReference>
<dbReference type="Gene3D" id="3.30.930.10">
    <property type="entry name" value="Bira Bifunctional Protein, Domain 2"/>
    <property type="match status" value="1"/>
</dbReference>
<dbReference type="NCBIfam" id="NF003211">
    <property type="entry name" value="PRK04173.1"/>
    <property type="match status" value="1"/>
</dbReference>